<evidence type="ECO:0000313" key="2">
    <source>
        <dbReference type="Proteomes" id="UP000579812"/>
    </source>
</evidence>
<accession>A0A7J6DAK2</accession>
<comment type="caution">
    <text evidence="1">The sequence shown here is derived from an EMBL/GenBank/DDBJ whole genome shotgun (WGS) entry which is preliminary data.</text>
</comment>
<organism evidence="1 2">
    <name type="scientific">Onychostoma macrolepis</name>
    <dbReference type="NCBI Taxonomy" id="369639"/>
    <lineage>
        <taxon>Eukaryota</taxon>
        <taxon>Metazoa</taxon>
        <taxon>Chordata</taxon>
        <taxon>Craniata</taxon>
        <taxon>Vertebrata</taxon>
        <taxon>Euteleostomi</taxon>
        <taxon>Actinopterygii</taxon>
        <taxon>Neopterygii</taxon>
        <taxon>Teleostei</taxon>
        <taxon>Ostariophysi</taxon>
        <taxon>Cypriniformes</taxon>
        <taxon>Cyprinidae</taxon>
        <taxon>Acrossocheilinae</taxon>
        <taxon>Onychostoma</taxon>
    </lineage>
</organism>
<dbReference type="Proteomes" id="UP000579812">
    <property type="component" value="Unassembled WGS sequence"/>
</dbReference>
<dbReference type="AlphaFoldDB" id="A0A7J6DAK2"/>
<proteinExistence type="predicted"/>
<sequence>MGDDLQEPLHTLIIVWGSTQADTQYSCITFTQYLGSHDVLGGHMANQEVISVCWLVILEALVYSSRRTQASAWRVNIYAITSSVTRAAGLHWLSLYKAGSTLMLCPFSSGNHTGRDTVLVCTCSYDTGPPEQGFCIG</sequence>
<reference evidence="1 2" key="1">
    <citation type="submission" date="2020-04" db="EMBL/GenBank/DDBJ databases">
        <title>Chromosome-level genome assembly of a cyprinid fish Onychostoma macrolepis by integration of Nanopore Sequencing, Bionano and Hi-C technology.</title>
        <authorList>
            <person name="Wang D."/>
        </authorList>
    </citation>
    <scope>NUCLEOTIDE SEQUENCE [LARGE SCALE GENOMIC DNA]</scope>
    <source>
        <strain evidence="1">SWU-2019</strain>
        <tissue evidence="1">Muscle</tissue>
    </source>
</reference>
<name>A0A7J6DAK2_9TELE</name>
<evidence type="ECO:0000313" key="1">
    <source>
        <dbReference type="EMBL" id="KAF4116343.1"/>
    </source>
</evidence>
<keyword evidence="2" id="KW-1185">Reference proteome</keyword>
<protein>
    <submittedName>
        <fullName evidence="1">Uncharacterized protein</fullName>
    </submittedName>
</protein>
<gene>
    <name evidence="1" type="ORF">G5714_003832</name>
</gene>
<dbReference type="EMBL" id="JAAMOB010000003">
    <property type="protein sequence ID" value="KAF4116343.1"/>
    <property type="molecule type" value="Genomic_DNA"/>
</dbReference>